<evidence type="ECO:0000313" key="2">
    <source>
        <dbReference type="Proteomes" id="UP000243459"/>
    </source>
</evidence>
<dbReference type="AlphaFoldDB" id="A0A5P1ERA7"/>
<protein>
    <submittedName>
        <fullName evidence="1">Uncharacterized protein</fullName>
    </submittedName>
</protein>
<dbReference type="EMBL" id="CM007386">
    <property type="protein sequence ID" value="ONK67101.1"/>
    <property type="molecule type" value="Genomic_DNA"/>
</dbReference>
<proteinExistence type="predicted"/>
<gene>
    <name evidence="1" type="ORF">A4U43_C06F15720</name>
</gene>
<name>A0A5P1ERA7_ASPOF</name>
<reference evidence="2" key="1">
    <citation type="journal article" date="2017" name="Nat. Commun.">
        <title>The asparagus genome sheds light on the origin and evolution of a young Y chromosome.</title>
        <authorList>
            <person name="Harkess A."/>
            <person name="Zhou J."/>
            <person name="Xu C."/>
            <person name="Bowers J.E."/>
            <person name="Van der Hulst R."/>
            <person name="Ayyampalayam S."/>
            <person name="Mercati F."/>
            <person name="Riccardi P."/>
            <person name="McKain M.R."/>
            <person name="Kakrana A."/>
            <person name="Tang H."/>
            <person name="Ray J."/>
            <person name="Groenendijk J."/>
            <person name="Arikit S."/>
            <person name="Mathioni S.M."/>
            <person name="Nakano M."/>
            <person name="Shan H."/>
            <person name="Telgmann-Rauber A."/>
            <person name="Kanno A."/>
            <person name="Yue Z."/>
            <person name="Chen H."/>
            <person name="Li W."/>
            <person name="Chen Y."/>
            <person name="Xu X."/>
            <person name="Zhang Y."/>
            <person name="Luo S."/>
            <person name="Chen H."/>
            <person name="Gao J."/>
            <person name="Mao Z."/>
            <person name="Pires J.C."/>
            <person name="Luo M."/>
            <person name="Kudrna D."/>
            <person name="Wing R.A."/>
            <person name="Meyers B.C."/>
            <person name="Yi K."/>
            <person name="Kong H."/>
            <person name="Lavrijsen P."/>
            <person name="Sunseri F."/>
            <person name="Falavigna A."/>
            <person name="Ye Y."/>
            <person name="Leebens-Mack J.H."/>
            <person name="Chen G."/>
        </authorList>
    </citation>
    <scope>NUCLEOTIDE SEQUENCE [LARGE SCALE GENOMIC DNA]</scope>
    <source>
        <strain evidence="2">cv. DH0086</strain>
    </source>
</reference>
<sequence>MRGLGRCSWLSKMEVERLIWGSCRTSGEARCLEERVFDRLSDFGRRQEEIRDEAECWHGELLGRQNEGFARIESIQNELMSRQDEIVRVQRQLLDLYMHSPPPPGLGPSKS</sequence>
<dbReference type="Proteomes" id="UP000243459">
    <property type="component" value="Chromosome 6"/>
</dbReference>
<evidence type="ECO:0000313" key="1">
    <source>
        <dbReference type="EMBL" id="ONK67101.1"/>
    </source>
</evidence>
<dbReference type="Gramene" id="ONK67101">
    <property type="protein sequence ID" value="ONK67101"/>
    <property type="gene ID" value="A4U43_C06F15720"/>
</dbReference>
<organism evidence="1 2">
    <name type="scientific">Asparagus officinalis</name>
    <name type="common">Garden asparagus</name>
    <dbReference type="NCBI Taxonomy" id="4686"/>
    <lineage>
        <taxon>Eukaryota</taxon>
        <taxon>Viridiplantae</taxon>
        <taxon>Streptophyta</taxon>
        <taxon>Embryophyta</taxon>
        <taxon>Tracheophyta</taxon>
        <taxon>Spermatophyta</taxon>
        <taxon>Magnoliopsida</taxon>
        <taxon>Liliopsida</taxon>
        <taxon>Asparagales</taxon>
        <taxon>Asparagaceae</taxon>
        <taxon>Asparagoideae</taxon>
        <taxon>Asparagus</taxon>
    </lineage>
</organism>
<accession>A0A5P1ERA7</accession>
<keyword evidence="2" id="KW-1185">Reference proteome</keyword>